<sequence>MGKHQSCIHGATDTENLPPTARYSLRHGKTGKIVVTRLPLASESSRLLVKKLPLLPPRPSRWLNPSYPESETMGNYQSCTHGATDAWSIPATDDSLEYGKQDELTVAHWSSASDNSSLSLINNSSASGNNMHNFHLGEKSRGICERCNAIDLRQILSTPSRPNHPRSMEIWHLGEVDSYDCALCSFFTEIRRRWLYWSYFEPSAPYPDHGFHIRRYVLARKGVCSLTLFAIDEMKGTSGLLSGEVDPKTSTNMDNPWWFLPEPSSLVPIDRWICSDPSLKLKALPLYPALINYPLLRAWIQECEGHSACGRHANANLNQLHRGPVIRAIDCKTRTIVELLPNDKYLALSYVWGRRTMTKPKVTRPKDTEHLRESLHISDRIKLLEENMPAVIENVPEVVEDALLVVEQLGERYLWVDQYCIDQNNAQDKHHQIRNMDTIYERAYATIVPFSGEHSGLPLPGVTTSRCQQPRFQSPETTLLGFKAGISSSMVKSSV</sequence>
<dbReference type="PANTHER" id="PTHR33112">
    <property type="entry name" value="DOMAIN PROTEIN, PUTATIVE-RELATED"/>
    <property type="match status" value="1"/>
</dbReference>
<evidence type="ECO:0000313" key="4">
    <source>
        <dbReference type="Proteomes" id="UP001281003"/>
    </source>
</evidence>
<dbReference type="AlphaFoldDB" id="A0AAE0PJ40"/>
<dbReference type="PANTHER" id="PTHR33112:SF12">
    <property type="entry name" value="HETEROKARYON INCOMPATIBILITY DOMAIN-CONTAINING PROTEIN"/>
    <property type="match status" value="1"/>
</dbReference>
<reference evidence="3" key="2">
    <citation type="submission" date="2023-07" db="EMBL/GenBank/DDBJ databases">
        <authorList>
            <consortium name="Lawrence Berkeley National Laboratory"/>
            <person name="Haridas S."/>
            <person name="Hensen N."/>
            <person name="Bonometti L."/>
            <person name="Westerberg I."/>
            <person name="Brannstrom I.O."/>
            <person name="Guillou S."/>
            <person name="Cros-Aarteil S."/>
            <person name="Calhoun S."/>
            <person name="Kuo A."/>
            <person name="Mondo S."/>
            <person name="Pangilinan J."/>
            <person name="Riley R."/>
            <person name="LaButti K."/>
            <person name="Andreopoulos B."/>
            <person name="Lipzen A."/>
            <person name="Chen C."/>
            <person name="Yanf M."/>
            <person name="Daum C."/>
            <person name="Ng V."/>
            <person name="Clum A."/>
            <person name="Steindorff A."/>
            <person name="Ohm R."/>
            <person name="Martin F."/>
            <person name="Silar P."/>
            <person name="Natvig D."/>
            <person name="Lalanne C."/>
            <person name="Gautier V."/>
            <person name="Ament-velasquez S.L."/>
            <person name="Kruys A."/>
            <person name="Hutchinson M.I."/>
            <person name="Powell A.J."/>
            <person name="Barry K."/>
            <person name="Miller A.N."/>
            <person name="Grigoriev I.V."/>
            <person name="Debuchy R."/>
            <person name="Gladieux P."/>
            <person name="Thoren M.H."/>
            <person name="Johannesson H."/>
        </authorList>
    </citation>
    <scope>NUCLEOTIDE SEQUENCE</scope>
    <source>
        <strain evidence="3">FGSC 1904</strain>
    </source>
</reference>
<feature type="region of interest" description="Disordered" evidence="1">
    <location>
        <begin position="1"/>
        <end position="22"/>
    </location>
</feature>
<comment type="caution">
    <text evidence="3">The sequence shown here is derived from an EMBL/GenBank/DDBJ whole genome shotgun (WGS) entry which is preliminary data.</text>
</comment>
<feature type="domain" description="Heterokaryon incompatibility" evidence="2">
    <location>
        <begin position="345"/>
        <end position="463"/>
    </location>
</feature>
<dbReference type="InterPro" id="IPR010730">
    <property type="entry name" value="HET"/>
</dbReference>
<evidence type="ECO:0000313" key="3">
    <source>
        <dbReference type="EMBL" id="KAK3400767.1"/>
    </source>
</evidence>
<keyword evidence="4" id="KW-1185">Reference proteome</keyword>
<gene>
    <name evidence="3" type="ORF">B0T20DRAFT_152839</name>
</gene>
<protein>
    <submittedName>
        <fullName evidence="3">Heterokaryon incompatibility protein-domain-containing protein</fullName>
    </submittedName>
</protein>
<accession>A0AAE0PJ40</accession>
<evidence type="ECO:0000256" key="1">
    <source>
        <dbReference type="SAM" id="MobiDB-lite"/>
    </source>
</evidence>
<dbReference type="Pfam" id="PF06985">
    <property type="entry name" value="HET"/>
    <property type="match status" value="1"/>
</dbReference>
<reference evidence="3" key="1">
    <citation type="journal article" date="2023" name="Mol. Phylogenet. Evol.">
        <title>Genome-scale phylogeny and comparative genomics of the fungal order Sordariales.</title>
        <authorList>
            <person name="Hensen N."/>
            <person name="Bonometti L."/>
            <person name="Westerberg I."/>
            <person name="Brannstrom I.O."/>
            <person name="Guillou S."/>
            <person name="Cros-Aarteil S."/>
            <person name="Calhoun S."/>
            <person name="Haridas S."/>
            <person name="Kuo A."/>
            <person name="Mondo S."/>
            <person name="Pangilinan J."/>
            <person name="Riley R."/>
            <person name="LaButti K."/>
            <person name="Andreopoulos B."/>
            <person name="Lipzen A."/>
            <person name="Chen C."/>
            <person name="Yan M."/>
            <person name="Daum C."/>
            <person name="Ng V."/>
            <person name="Clum A."/>
            <person name="Steindorff A."/>
            <person name="Ohm R.A."/>
            <person name="Martin F."/>
            <person name="Silar P."/>
            <person name="Natvig D.O."/>
            <person name="Lalanne C."/>
            <person name="Gautier V."/>
            <person name="Ament-Velasquez S.L."/>
            <person name="Kruys A."/>
            <person name="Hutchinson M.I."/>
            <person name="Powell A.J."/>
            <person name="Barry K."/>
            <person name="Miller A.N."/>
            <person name="Grigoriev I.V."/>
            <person name="Debuchy R."/>
            <person name="Gladieux P."/>
            <person name="Hiltunen Thoren M."/>
            <person name="Johannesson H."/>
        </authorList>
    </citation>
    <scope>NUCLEOTIDE SEQUENCE</scope>
    <source>
        <strain evidence="3">FGSC 1904</strain>
    </source>
</reference>
<dbReference type="EMBL" id="JAUTDP010000003">
    <property type="protein sequence ID" value="KAK3400767.1"/>
    <property type="molecule type" value="Genomic_DNA"/>
</dbReference>
<organism evidence="3 4">
    <name type="scientific">Sordaria brevicollis</name>
    <dbReference type="NCBI Taxonomy" id="83679"/>
    <lineage>
        <taxon>Eukaryota</taxon>
        <taxon>Fungi</taxon>
        <taxon>Dikarya</taxon>
        <taxon>Ascomycota</taxon>
        <taxon>Pezizomycotina</taxon>
        <taxon>Sordariomycetes</taxon>
        <taxon>Sordariomycetidae</taxon>
        <taxon>Sordariales</taxon>
        <taxon>Sordariaceae</taxon>
        <taxon>Sordaria</taxon>
    </lineage>
</organism>
<evidence type="ECO:0000259" key="2">
    <source>
        <dbReference type="Pfam" id="PF06985"/>
    </source>
</evidence>
<dbReference type="Proteomes" id="UP001281003">
    <property type="component" value="Unassembled WGS sequence"/>
</dbReference>
<name>A0AAE0PJ40_SORBR</name>
<proteinExistence type="predicted"/>